<feature type="domain" description="Beta/gamma crystallin 'Greek key'" evidence="5">
    <location>
        <begin position="55"/>
        <end position="97"/>
    </location>
</feature>
<proteinExistence type="inferred from homology"/>
<dbReference type="Gene3D" id="2.60.20.10">
    <property type="entry name" value="Crystallins"/>
    <property type="match status" value="2"/>
</dbReference>
<evidence type="ECO:0000256" key="4">
    <source>
        <dbReference type="ARBA" id="ARBA00022737"/>
    </source>
</evidence>
<organism evidence="6">
    <name type="scientific">Gasterosteus aculeatus</name>
    <name type="common">Three-spined stickleback</name>
    <dbReference type="NCBI Taxonomy" id="69293"/>
    <lineage>
        <taxon>Eukaryota</taxon>
        <taxon>Metazoa</taxon>
        <taxon>Chordata</taxon>
        <taxon>Craniata</taxon>
        <taxon>Vertebrata</taxon>
        <taxon>Euteleostomi</taxon>
        <taxon>Actinopterygii</taxon>
        <taxon>Neopterygii</taxon>
        <taxon>Teleostei</taxon>
        <taxon>Neoteleostei</taxon>
        <taxon>Acanthomorphata</taxon>
        <taxon>Eupercaria</taxon>
        <taxon>Perciformes</taxon>
        <taxon>Cottioidei</taxon>
        <taxon>Gasterosteales</taxon>
        <taxon>Gasterosteidae</taxon>
        <taxon>Gasterosteus</taxon>
    </lineage>
</organism>
<comment type="similarity">
    <text evidence="2">Belongs to the beta/gamma-crystallin family.</text>
</comment>
<feature type="domain" description="Beta/gamma crystallin 'Greek key'" evidence="5">
    <location>
        <begin position="144"/>
        <end position="186"/>
    </location>
</feature>
<dbReference type="AlphaFoldDB" id="G3PN80"/>
<dbReference type="OMA" id="IHSLNVM"/>
<dbReference type="PRINTS" id="PR01367">
    <property type="entry name" value="BGCRYSTALLIN"/>
</dbReference>
<evidence type="ECO:0000313" key="6">
    <source>
        <dbReference type="Ensembl" id="ENSGACP00000019063.1"/>
    </source>
</evidence>
<dbReference type="FunFam" id="2.60.20.10:FF:000001">
    <property type="entry name" value="Crystallin gamma S"/>
    <property type="match status" value="1"/>
</dbReference>
<dbReference type="InParanoid" id="G3PN80"/>
<dbReference type="FunCoup" id="G3PN80">
    <property type="interactions" value="584"/>
</dbReference>
<reference evidence="6" key="2">
    <citation type="submission" date="2024-04" db="UniProtKB">
        <authorList>
            <consortium name="Ensembl"/>
        </authorList>
    </citation>
    <scope>IDENTIFICATION</scope>
</reference>
<dbReference type="GO" id="GO:0002088">
    <property type="term" value="P:lens development in camera-type eye"/>
    <property type="evidence" value="ECO:0007669"/>
    <property type="project" value="TreeGrafter"/>
</dbReference>
<dbReference type="STRING" id="69293.ENSGACP00000019063"/>
<dbReference type="GO" id="GO:0005212">
    <property type="term" value="F:structural constituent of eye lens"/>
    <property type="evidence" value="ECO:0007669"/>
    <property type="project" value="UniProtKB-KW"/>
</dbReference>
<name>G3PN80_GASAC</name>
<reference evidence="6" key="1">
    <citation type="submission" date="2006-01" db="EMBL/GenBank/DDBJ databases">
        <authorList>
            <person name="Lindblad-Toh K."/>
            <person name="Mauceli E."/>
            <person name="Grabherr M."/>
            <person name="Chang J.L."/>
            <person name="Lander E.S."/>
        </authorList>
    </citation>
    <scope>NUCLEOTIDE SEQUENCE [LARGE SCALE GENOMIC DNA]</scope>
</reference>
<dbReference type="eggNOG" id="ENOG502RXJY">
    <property type="taxonomic scope" value="Eukaryota"/>
</dbReference>
<dbReference type="PROSITE" id="PS50915">
    <property type="entry name" value="CRYSTALLIN_BETA_GAMMA"/>
    <property type="match status" value="3"/>
</dbReference>
<evidence type="ECO:0000256" key="1">
    <source>
        <dbReference type="ARBA" id="ARBA00003689"/>
    </source>
</evidence>
<dbReference type="InterPro" id="IPR050252">
    <property type="entry name" value="Beta/Gamma-Crystallin"/>
</dbReference>
<dbReference type="SUPFAM" id="SSF49695">
    <property type="entry name" value="gamma-Crystallin-like"/>
    <property type="match status" value="1"/>
</dbReference>
<dbReference type="FunFam" id="2.60.20.10:FF:000003">
    <property type="entry name" value="Crystallin gamma S"/>
    <property type="match status" value="1"/>
</dbReference>
<dbReference type="PANTHER" id="PTHR11818">
    <property type="entry name" value="BETA/GAMMA CRYSTALLIN"/>
    <property type="match status" value="1"/>
</dbReference>
<accession>G3PN80</accession>
<dbReference type="SMART" id="SM00247">
    <property type="entry name" value="XTALbg"/>
    <property type="match status" value="2"/>
</dbReference>
<dbReference type="Ensembl" id="ENSGACT00000019101.1">
    <property type="protein sequence ID" value="ENSGACP00000019063.1"/>
    <property type="gene ID" value="ENSGACG00000014444.1"/>
</dbReference>
<keyword evidence="4" id="KW-0677">Repeat</keyword>
<evidence type="ECO:0000256" key="3">
    <source>
        <dbReference type="ARBA" id="ARBA00022613"/>
    </source>
</evidence>
<dbReference type="Bgee" id="ENSGACG00000014444">
    <property type="expression patterns" value="Expressed in camera-type eye and 6 other cell types or tissues"/>
</dbReference>
<dbReference type="InterPro" id="IPR011024">
    <property type="entry name" value="G_crystallin-like"/>
</dbReference>
<dbReference type="Pfam" id="PF00030">
    <property type="entry name" value="Crystall"/>
    <property type="match status" value="2"/>
</dbReference>
<keyword evidence="3" id="KW-0273">Eye lens protein</keyword>
<dbReference type="GO" id="GO:0007601">
    <property type="term" value="P:visual perception"/>
    <property type="evidence" value="ECO:0007669"/>
    <property type="project" value="TreeGrafter"/>
</dbReference>
<feature type="domain" description="Beta/gamma crystallin 'Greek key'" evidence="5">
    <location>
        <begin position="103"/>
        <end position="143"/>
    </location>
</feature>
<evidence type="ECO:0000259" key="5">
    <source>
        <dbReference type="PROSITE" id="PS50915"/>
    </source>
</evidence>
<sequence length="186" mass="21756">CSLTSSSFSRLQIVFFEIIFYEDRSFLGRSYECAGECSDLHSHFSRCNSIRVDSGDWMVYERPGYSGYQYFLKKGDYPDYHRWMGFNDCVRSCRLIPTHQSSHRLTIYERPEFGGRPTELTDDCASLSERFRSGDVHSCNVRDGNWIFYEHPNYRGRQYLVRPGEYRRSGEWGGASSRVGSIRRVA</sequence>
<dbReference type="PANTHER" id="PTHR11818:SF119">
    <property type="entry name" value="GAMMA-CRYSTALLIN D"/>
    <property type="match status" value="1"/>
</dbReference>
<evidence type="ECO:0000256" key="2">
    <source>
        <dbReference type="ARBA" id="ARBA00009646"/>
    </source>
</evidence>
<protein>
    <recommendedName>
        <fullName evidence="5">Beta/gamma crystallin 'Greek key' domain-containing protein</fullName>
    </recommendedName>
</protein>
<dbReference type="InterPro" id="IPR001064">
    <property type="entry name" value="Beta/gamma_crystallin"/>
</dbReference>
<comment type="function">
    <text evidence="1">Crystallins are the dominant structural components of the vertebrate eye lens.</text>
</comment>